<feature type="compositionally biased region" description="Low complexity" evidence="5">
    <location>
        <begin position="1395"/>
        <end position="1404"/>
    </location>
</feature>
<dbReference type="PANTHER" id="PTHR23359">
    <property type="entry name" value="NUCLEOTIDE KINASE"/>
    <property type="match status" value="1"/>
</dbReference>
<feature type="compositionally biased region" description="Basic and acidic residues" evidence="5">
    <location>
        <begin position="1232"/>
        <end position="1242"/>
    </location>
</feature>
<feature type="compositionally biased region" description="Basic and acidic residues" evidence="5">
    <location>
        <begin position="1196"/>
        <end position="1213"/>
    </location>
</feature>
<dbReference type="InterPro" id="IPR027417">
    <property type="entry name" value="P-loop_NTPase"/>
</dbReference>
<keyword evidence="2" id="KW-0808">Transferase</keyword>
<feature type="region of interest" description="Disordered" evidence="5">
    <location>
        <begin position="1079"/>
        <end position="1119"/>
    </location>
</feature>
<dbReference type="GO" id="GO:0004017">
    <property type="term" value="F:AMP kinase activity"/>
    <property type="evidence" value="ECO:0007669"/>
    <property type="project" value="InterPro"/>
</dbReference>
<feature type="compositionally biased region" description="Low complexity" evidence="5">
    <location>
        <begin position="1081"/>
        <end position="1093"/>
    </location>
</feature>
<feature type="compositionally biased region" description="Basic and acidic residues" evidence="5">
    <location>
        <begin position="2100"/>
        <end position="2112"/>
    </location>
</feature>
<evidence type="ECO:0008006" key="7">
    <source>
        <dbReference type="Google" id="ProtNLM"/>
    </source>
</evidence>
<evidence type="ECO:0000256" key="5">
    <source>
        <dbReference type="SAM" id="MobiDB-lite"/>
    </source>
</evidence>
<dbReference type="SUPFAM" id="SSF52540">
    <property type="entry name" value="P-loop containing nucleoside triphosphate hydrolases"/>
    <property type="match status" value="7"/>
</dbReference>
<gene>
    <name evidence="6" type="ORF">Cvel_23040</name>
</gene>
<feature type="compositionally biased region" description="Acidic residues" evidence="5">
    <location>
        <begin position="1409"/>
        <end position="1419"/>
    </location>
</feature>
<feature type="compositionally biased region" description="Acidic residues" evidence="5">
    <location>
        <begin position="546"/>
        <end position="557"/>
    </location>
</feature>
<proteinExistence type="inferred from homology"/>
<dbReference type="InterPro" id="IPR000850">
    <property type="entry name" value="Adenylat/UMP-CMP_kin"/>
</dbReference>
<keyword evidence="4" id="KW-0418">Kinase</keyword>
<dbReference type="Gene3D" id="3.40.50.300">
    <property type="entry name" value="P-loop containing nucleotide triphosphate hydrolases"/>
    <property type="match status" value="7"/>
</dbReference>
<feature type="region of interest" description="Disordered" evidence="5">
    <location>
        <begin position="535"/>
        <end position="564"/>
    </location>
</feature>
<dbReference type="HAMAP" id="MF_00235">
    <property type="entry name" value="Adenylate_kinase_Adk"/>
    <property type="match status" value="1"/>
</dbReference>
<dbReference type="CDD" id="cd01428">
    <property type="entry name" value="ADK"/>
    <property type="match status" value="4"/>
</dbReference>
<evidence type="ECO:0000256" key="1">
    <source>
        <dbReference type="ARBA" id="ARBA00007220"/>
    </source>
</evidence>
<organism evidence="6">
    <name type="scientific">Chromera velia CCMP2878</name>
    <dbReference type="NCBI Taxonomy" id="1169474"/>
    <lineage>
        <taxon>Eukaryota</taxon>
        <taxon>Sar</taxon>
        <taxon>Alveolata</taxon>
        <taxon>Colpodellida</taxon>
        <taxon>Chromeraceae</taxon>
        <taxon>Chromera</taxon>
    </lineage>
</organism>
<evidence type="ECO:0000256" key="2">
    <source>
        <dbReference type="ARBA" id="ARBA00022679"/>
    </source>
</evidence>
<dbReference type="EMBL" id="CDMZ01001468">
    <property type="protein sequence ID" value="CEM33094.1"/>
    <property type="molecule type" value="Genomic_DNA"/>
</dbReference>
<protein>
    <recommendedName>
        <fullName evidence="7">Adenylate kinase</fullName>
    </recommendedName>
</protein>
<dbReference type="InterPro" id="IPR036193">
    <property type="entry name" value="ADK_active_lid_dom_sf"/>
</dbReference>
<keyword evidence="3" id="KW-0547">Nucleotide-binding</keyword>
<dbReference type="VEuPathDB" id="CryptoDB:Cvel_23040"/>
<feature type="region of interest" description="Disordered" evidence="5">
    <location>
        <begin position="1915"/>
        <end position="1935"/>
    </location>
</feature>
<comment type="similarity">
    <text evidence="1">Belongs to the adenylate kinase family.</text>
</comment>
<feature type="compositionally biased region" description="Acidic residues" evidence="5">
    <location>
        <begin position="1379"/>
        <end position="1389"/>
    </location>
</feature>
<dbReference type="SUPFAM" id="SSF57774">
    <property type="entry name" value="Microbial and mitochondrial ADK, insert 'zinc finger' domain"/>
    <property type="match status" value="2"/>
</dbReference>
<reference evidence="6" key="1">
    <citation type="submission" date="2014-11" db="EMBL/GenBank/DDBJ databases">
        <authorList>
            <person name="Otto D Thomas"/>
            <person name="Naeem Raeece"/>
        </authorList>
    </citation>
    <scope>NUCLEOTIDE SEQUENCE</scope>
</reference>
<feature type="region of interest" description="Disordered" evidence="5">
    <location>
        <begin position="2097"/>
        <end position="2135"/>
    </location>
</feature>
<sequence length="2513" mass="272766">MPTFIVVGRSDCADFARVERLGEQLSFDISSSAFSFQPQHPNDWDKFLTSLCAKFDLPARLSGHPGPLVFTSEGKIIGVLTQLVDYVAESFSIDIGYLTSGGQTSPAQTGKPYAELNKDARTEQYRQQNQKDVSDQKARAAKVQQGGALSLADRISAHEAVLYSDSAMESRALVVPGTVTEQNLFSQVKTRIDNRDLQKGANKEEVSLLDRYHKYLSPTPDYQKETMLQGGIPFNVWKSNRLRFRQQLQIHADQQTSFLPKALIIAPLSSSPQLVVHAASPICRQHLCLVPRRSIAPLPLKQSQEKGQADQKITKETQSAQQRGGIGSGETKLPAQTPRFFCTGPTGSGVSTQSSLLAKRWGLVKLVLPRLYRTMAALGEAGAKTALQLVAHKLPVPAALRVELLKKRIEMDDCKKFGFVVGGFPKTPEDAVALASEGIIPDAIFLLDASLDTVQFRLSSLRKDPETNKLIHLMTNPPPDDVRFRLVCPPKYTKENIDKAFAEDTKSLSALQTALGWTNLIIRVNCDAPPLPLPHLLMPPKPKESEGEEENNEEEEAPPPLPPEPDMYVGGRPATEVLSDLCAVADRIMEKKFIHPPSFPVAAGEFEDDRQLLKRLAELPPAYLPAAPRKKGTERRPHPVHLYVLGAPGSGRFALCKELEKSLGLVHVAVETVLKRASAAASKGGRVQQEVAAKMARGLPVDDETLVEAIRLRLLEADCVERGWCLEGFPKTAKQVLLLEKRQISPHVLLNLQAPPAVLVQRLRGRRVDPVTGERYHLEFMPPPSNVEVVNRLERLPEDKLLFQDVSEEEMEDAIRAQRCVLDFCRDVSVDVDASPALVEVVRKSVEVVEKWREGVKGVPGGLKGTRPTPSTTLRVLVTGPPGSGKHSACHILHSLLGLEILDVEDLADARIAASRLLPVGKTDPVAEELQAARTEGKPFPEEAGSRLVADAVSKGSSTEKGWALTGFPLTSGGATLLEKKGVSPSLWLDLSSPPEKLFARRVHKQVDSLTGEPFHPLLRKPASALVKGRLTDPRDPCTDAAALTEKIKTKVSIDTSGDFENVALLVREAATKAAGIVLSSSSTPSAAPAAAEETVKEEAEGGETEKETEKEKEISPSDGRAQMKIFVVGAPASGKTTQCRLLAEKFGLTHIDPLTLLVEKAQREEGARRLLQDLNKHGIEPPDEAVVRLIEEALAREKKEEGDEDDTKRSSEGAEETEEGGAAGGASASKETGETEGKGAGEESAAATRGWCLDGFPKTEAQALALERAGIRADLLFFLHAPPRPLIERIVFRRTDPETGETFHLKTNPPADDRVRARFESGVLCIALPANVCESELFKGVSKALTDVVEYKKRGGDLKSVLREITSRRAQQSMALEEMGDGEGEDVPEEKKPGATSSAAAEGGAEGAEGDGDEDEGNETGGDGANPTAAHAVEEEEEVNKMIVNEILQVPLRVILQEKTEVAEALSKRFGLAVITPENLFKWAKDQPPGNAASDAYDRHISNTPKKPISDALLASLLASRITQTDVSLSGWVLTDIPRTKAQQSVLANEGIFADCLLLLELPDDLIKERVTGRRLDPETGKIYHLKYTAPEDIYAVQNRLVQRDEDREETLAVEMKTYEEAAGALLEAYADNNTKTDASKALDDVTPPGSDLSSVPVLQMMRKRLDAPHISVASLLKWGNRARVKEAKAIEEAVKKEKAAGNENAKIPDDLLVQLLAVRLSQPDCRHKGWILDNIPDSTAQSELLTGLGDLAKEDLTLSFNFPAEKIIARMGQRRWDPETNQIYDPPAGIPLPEEEEVKDRLLIRAEDSDEGVMETLRQYAERTEELLAAYRKRLCAIDGSKGTKAVFLQTLSAVLRMKGTRRALKGGGPDSLREPFTVIVGGAPGSGKSEQSARLSEVFGLVHVHPDEAVADAEGRGTDPGKEAKAVKQKGEPLSDETIVAAIRERLEQPDCEKNGWVLDGFPLTERQASLLQKNGGPAGDPSVFLYLDVEEENLKERILLRRYDEVTGIEYNLKLRPPPPKPEVRARLVRREEDGDAKFSERYEAHKETFPGVVDKYIPVLCVADGAPVSSIVFSEVCKKVERAVVRSKALQETMDAGKRQEKEKETGGDMDGLVGLTRNSPAGKKGNLPTLAGPSEKVVVARRVLSKTAEGLEAEDWAAISEVLSALQGKAVATYMRPLISFAHTPANVGADATSPLDSCVQILPLPLPPLSSLSGPLGTGPAPGLLAAPPDEKGPGRFPLELPVMREIRAAKSTDLLEEKLLIPCTLPELPFLHAVVGMRKPHESAAKKGPKGGALLQAAFEEAKKLLRNTANKMGLSTGDTGEVPRVSLVRGHALWVTLDALFLVPLRPTGLRDTQRAALITLCPPPPPCAFLGGPIVIPSLPSQFPDTLQGEDTGENGKTGTAVGGSKGVDESFDILPPLSESSAKKGEDSAKATSPLPGTATDWQVMGKPEEIFSTFRLRRRAYSSPLDFLSLFCFPLAQGTSSSHEAVKDGSSKKETVSHRKE</sequence>
<accession>A0A0G4GRD5</accession>
<dbReference type="PRINTS" id="PR00094">
    <property type="entry name" value="ADENYLTKNASE"/>
</dbReference>
<feature type="region of interest" description="Disordered" evidence="5">
    <location>
        <begin position="1196"/>
        <end position="1247"/>
    </location>
</feature>
<feature type="region of interest" description="Disordered" evidence="5">
    <location>
        <begin position="2491"/>
        <end position="2513"/>
    </location>
</feature>
<name>A0A0G4GRD5_9ALVE</name>
<feature type="region of interest" description="Disordered" evidence="5">
    <location>
        <begin position="301"/>
        <end position="335"/>
    </location>
</feature>
<feature type="region of interest" description="Disordered" evidence="5">
    <location>
        <begin position="2391"/>
        <end position="2453"/>
    </location>
</feature>
<feature type="region of interest" description="Disordered" evidence="5">
    <location>
        <begin position="1377"/>
        <end position="1433"/>
    </location>
</feature>
<feature type="compositionally biased region" description="Basic and acidic residues" evidence="5">
    <location>
        <begin position="1094"/>
        <end position="1116"/>
    </location>
</feature>
<evidence type="ECO:0000256" key="3">
    <source>
        <dbReference type="ARBA" id="ARBA00022741"/>
    </source>
</evidence>
<dbReference type="GO" id="GO:0005524">
    <property type="term" value="F:ATP binding"/>
    <property type="evidence" value="ECO:0007669"/>
    <property type="project" value="InterPro"/>
</dbReference>
<dbReference type="Pfam" id="PF13207">
    <property type="entry name" value="AAA_17"/>
    <property type="match status" value="1"/>
</dbReference>
<evidence type="ECO:0000313" key="6">
    <source>
        <dbReference type="EMBL" id="CEM33094.1"/>
    </source>
</evidence>
<dbReference type="Pfam" id="PF00406">
    <property type="entry name" value="ADK"/>
    <property type="match status" value="5"/>
</dbReference>
<feature type="compositionally biased region" description="Basic and acidic residues" evidence="5">
    <location>
        <begin position="303"/>
        <end position="315"/>
    </location>
</feature>
<feature type="compositionally biased region" description="Basic and acidic residues" evidence="5">
    <location>
        <begin position="2496"/>
        <end position="2513"/>
    </location>
</feature>
<evidence type="ECO:0000256" key="4">
    <source>
        <dbReference type="ARBA" id="ARBA00022777"/>
    </source>
</evidence>